<evidence type="ECO:0000313" key="5">
    <source>
        <dbReference type="Ensembl" id="ENSONIP00000075760.1"/>
    </source>
</evidence>
<dbReference type="InterPro" id="IPR016187">
    <property type="entry name" value="CTDL_fold"/>
</dbReference>
<feature type="domain" description="C-type lectin" evidence="4">
    <location>
        <begin position="152"/>
        <end position="273"/>
    </location>
</feature>
<evidence type="ECO:0000256" key="2">
    <source>
        <dbReference type="ARBA" id="ARBA00023157"/>
    </source>
</evidence>
<dbReference type="SMART" id="SM00034">
    <property type="entry name" value="CLECT"/>
    <property type="match status" value="1"/>
</dbReference>
<dbReference type="GeneTree" id="ENSGT01030000234575"/>
<dbReference type="GO" id="GO:0030246">
    <property type="term" value="F:carbohydrate binding"/>
    <property type="evidence" value="ECO:0007669"/>
    <property type="project" value="UniProtKB-KW"/>
</dbReference>
<keyword evidence="3" id="KW-0812">Transmembrane</keyword>
<evidence type="ECO:0000256" key="1">
    <source>
        <dbReference type="ARBA" id="ARBA00022734"/>
    </source>
</evidence>
<keyword evidence="2" id="KW-1015">Disulfide bond</keyword>
<dbReference type="AlphaFoldDB" id="A0A669EWY7"/>
<dbReference type="SUPFAM" id="SSF56436">
    <property type="entry name" value="C-type lectin-like"/>
    <property type="match status" value="1"/>
</dbReference>
<evidence type="ECO:0000259" key="4">
    <source>
        <dbReference type="PROSITE" id="PS50041"/>
    </source>
</evidence>
<dbReference type="InterPro" id="IPR001304">
    <property type="entry name" value="C-type_lectin-like"/>
</dbReference>
<proteinExistence type="predicted"/>
<dbReference type="PANTHER" id="PTHR22803">
    <property type="entry name" value="MANNOSE, PHOSPHOLIPASE, LECTIN RECEPTOR RELATED"/>
    <property type="match status" value="1"/>
</dbReference>
<reference evidence="6" key="1">
    <citation type="submission" date="2012-01" db="EMBL/GenBank/DDBJ databases">
        <title>The Genome Sequence of Oreochromis niloticus (Nile Tilapia).</title>
        <authorList>
            <consortium name="Broad Institute Genome Assembly Team"/>
            <consortium name="Broad Institute Sequencing Platform"/>
            <person name="Di Palma F."/>
            <person name="Johnson J."/>
            <person name="Lander E.S."/>
            <person name="Lindblad-Toh K."/>
        </authorList>
    </citation>
    <scope>NUCLEOTIDE SEQUENCE [LARGE SCALE GENOMIC DNA]</scope>
</reference>
<dbReference type="PROSITE" id="PS50041">
    <property type="entry name" value="C_TYPE_LECTIN_2"/>
    <property type="match status" value="1"/>
</dbReference>
<dbReference type="CDD" id="cd03590">
    <property type="entry name" value="CLECT_DC-SIGN_like"/>
    <property type="match status" value="1"/>
</dbReference>
<organism evidence="5 6">
    <name type="scientific">Oreochromis niloticus</name>
    <name type="common">Nile tilapia</name>
    <name type="synonym">Tilapia nilotica</name>
    <dbReference type="NCBI Taxonomy" id="8128"/>
    <lineage>
        <taxon>Eukaryota</taxon>
        <taxon>Metazoa</taxon>
        <taxon>Chordata</taxon>
        <taxon>Craniata</taxon>
        <taxon>Vertebrata</taxon>
        <taxon>Euteleostomi</taxon>
        <taxon>Actinopterygii</taxon>
        <taxon>Neopterygii</taxon>
        <taxon>Teleostei</taxon>
        <taxon>Neoteleostei</taxon>
        <taxon>Acanthomorphata</taxon>
        <taxon>Ovalentaria</taxon>
        <taxon>Cichlomorphae</taxon>
        <taxon>Cichliformes</taxon>
        <taxon>Cichlidae</taxon>
        <taxon>African cichlids</taxon>
        <taxon>Pseudocrenilabrinae</taxon>
        <taxon>Oreochromini</taxon>
        <taxon>Oreochromis</taxon>
    </lineage>
</organism>
<dbReference type="InterPro" id="IPR050111">
    <property type="entry name" value="C-type_lectin/snaclec_domain"/>
</dbReference>
<keyword evidence="1" id="KW-0430">Lectin</keyword>
<keyword evidence="6" id="KW-1185">Reference proteome</keyword>
<keyword evidence="3" id="KW-0472">Membrane</keyword>
<evidence type="ECO:0000313" key="6">
    <source>
        <dbReference type="Proteomes" id="UP000005207"/>
    </source>
</evidence>
<reference evidence="5" key="2">
    <citation type="submission" date="2025-08" db="UniProtKB">
        <authorList>
            <consortium name="Ensembl"/>
        </authorList>
    </citation>
    <scope>IDENTIFICATION</scope>
</reference>
<dbReference type="Gene3D" id="3.10.100.10">
    <property type="entry name" value="Mannose-Binding Protein A, subunit A"/>
    <property type="match status" value="1"/>
</dbReference>
<dbReference type="Proteomes" id="UP000005207">
    <property type="component" value="Linkage group LG3"/>
</dbReference>
<dbReference type="PROSITE" id="PS00615">
    <property type="entry name" value="C_TYPE_LECTIN_1"/>
    <property type="match status" value="1"/>
</dbReference>
<accession>A0A669EWY7</accession>
<dbReference type="InterPro" id="IPR016186">
    <property type="entry name" value="C-type_lectin-like/link_sf"/>
</dbReference>
<dbReference type="Pfam" id="PF00059">
    <property type="entry name" value="Lectin_C"/>
    <property type="match status" value="1"/>
</dbReference>
<gene>
    <name evidence="5" type="primary">LOC102077404</name>
</gene>
<feature type="transmembrane region" description="Helical" evidence="3">
    <location>
        <begin position="29"/>
        <end position="55"/>
    </location>
</feature>
<dbReference type="InParanoid" id="A0A669EWY7"/>
<name>A0A669EWY7_ORENI</name>
<sequence>MDEIYVNVKCPDPAPSTNHTGQRSSKRSFYLGVILCLSLLSVFLLVTLITLGLFYHNCLYDSAKQLSEMNNQLSSMGEERDVLNANLSAVSNNLSSITEERDLLNANLSAVSSQLSFMTKERDLLTEKTKELKRLLCLSNQNKTCPAGWSKFSCSCYLLSERSASWDEARKDCRDRGADLVVIDSPEDQTALSNIATTEAWIGLNDKEQEGTWKWLDGTPLTLIPAGNWEEDQPDNGGGSSHWGEEDCVHVRTDMKKSWNDRSCSTSFKWICEKTP</sequence>
<evidence type="ECO:0000256" key="3">
    <source>
        <dbReference type="SAM" id="Phobius"/>
    </source>
</evidence>
<dbReference type="InterPro" id="IPR033989">
    <property type="entry name" value="CD209-like_CTLD"/>
</dbReference>
<dbReference type="InterPro" id="IPR018378">
    <property type="entry name" value="C-type_lectin_CS"/>
</dbReference>
<reference evidence="5" key="3">
    <citation type="submission" date="2025-09" db="UniProtKB">
        <authorList>
            <consortium name="Ensembl"/>
        </authorList>
    </citation>
    <scope>IDENTIFICATION</scope>
</reference>
<dbReference type="Ensembl" id="ENSONIT00000070188.1">
    <property type="protein sequence ID" value="ENSONIP00000075760.1"/>
    <property type="gene ID" value="ENSONIG00000028242.1"/>
</dbReference>
<protein>
    <submittedName>
        <fullName evidence="5">C-type lectin domain family 10 member A-like</fullName>
    </submittedName>
</protein>
<keyword evidence="3" id="KW-1133">Transmembrane helix</keyword>